<dbReference type="AlphaFoldDB" id="A0A0M3JG40"/>
<keyword evidence="2" id="KW-1185">Reference proteome</keyword>
<accession>A0A0M3JG40</accession>
<reference evidence="3" key="1">
    <citation type="submission" date="2017-02" db="UniProtKB">
        <authorList>
            <consortium name="WormBaseParasite"/>
        </authorList>
    </citation>
    <scope>IDENTIFICATION</scope>
</reference>
<dbReference type="WBParaSite" id="ASIM_0000659501-mRNA-1">
    <property type="protein sequence ID" value="ASIM_0000659501-mRNA-1"/>
    <property type="gene ID" value="ASIM_0000659501"/>
</dbReference>
<sequence>MVEEEKIAIVPDKKVFHHIGLQTKLLKLLFDFQPFWLRLGLETVFGLTIDVPSKESFRAVMVAFIAQRLFKDPVIMNNRKYVQGRTKTIITEAGEKMLLKHFITKFLQFVFIVEEAR</sequence>
<gene>
    <name evidence="1" type="ORF">ASIM_LOCUS6373</name>
</gene>
<dbReference type="EMBL" id="UYRR01013770">
    <property type="protein sequence ID" value="VDK26931.1"/>
    <property type="molecule type" value="Genomic_DNA"/>
</dbReference>
<evidence type="ECO:0000313" key="3">
    <source>
        <dbReference type="WBParaSite" id="ASIM_0000659501-mRNA-1"/>
    </source>
</evidence>
<dbReference type="OrthoDB" id="5870774at2759"/>
<proteinExistence type="predicted"/>
<dbReference type="Proteomes" id="UP000267096">
    <property type="component" value="Unassembled WGS sequence"/>
</dbReference>
<reference evidence="1 2" key="2">
    <citation type="submission" date="2018-11" db="EMBL/GenBank/DDBJ databases">
        <authorList>
            <consortium name="Pathogen Informatics"/>
        </authorList>
    </citation>
    <scope>NUCLEOTIDE SEQUENCE [LARGE SCALE GENOMIC DNA]</scope>
</reference>
<evidence type="ECO:0000313" key="2">
    <source>
        <dbReference type="Proteomes" id="UP000267096"/>
    </source>
</evidence>
<organism evidence="3">
    <name type="scientific">Anisakis simplex</name>
    <name type="common">Herring worm</name>
    <dbReference type="NCBI Taxonomy" id="6269"/>
    <lineage>
        <taxon>Eukaryota</taxon>
        <taxon>Metazoa</taxon>
        <taxon>Ecdysozoa</taxon>
        <taxon>Nematoda</taxon>
        <taxon>Chromadorea</taxon>
        <taxon>Rhabditida</taxon>
        <taxon>Spirurina</taxon>
        <taxon>Ascaridomorpha</taxon>
        <taxon>Ascaridoidea</taxon>
        <taxon>Anisakidae</taxon>
        <taxon>Anisakis</taxon>
        <taxon>Anisakis simplex complex</taxon>
    </lineage>
</organism>
<name>A0A0M3JG40_ANISI</name>
<protein>
    <submittedName>
        <fullName evidence="3">Protein abnormal spindle (inferred by orthology to a D. melanogaster protein)</fullName>
    </submittedName>
</protein>
<evidence type="ECO:0000313" key="1">
    <source>
        <dbReference type="EMBL" id="VDK26931.1"/>
    </source>
</evidence>